<dbReference type="PANTHER" id="PTHR43326:SF1">
    <property type="entry name" value="METHIONINE--TRNA LIGASE, MITOCHONDRIAL"/>
    <property type="match status" value="1"/>
</dbReference>
<dbReference type="GO" id="GO:0006431">
    <property type="term" value="P:methionyl-tRNA aminoacylation"/>
    <property type="evidence" value="ECO:0007669"/>
    <property type="project" value="UniProtKB-UniRule"/>
</dbReference>
<dbReference type="GO" id="GO:0005737">
    <property type="term" value="C:cytoplasm"/>
    <property type="evidence" value="ECO:0007669"/>
    <property type="project" value="UniProtKB-SubCell"/>
</dbReference>
<evidence type="ECO:0000256" key="4">
    <source>
        <dbReference type="ARBA" id="ARBA00022840"/>
    </source>
</evidence>
<comment type="function">
    <text evidence="1 7">Is required not only for elongation of protein synthesis but also for the initiation of all mRNA translation through initiator tRNA(fMet) aminoacylation.</text>
</comment>
<dbReference type="InterPro" id="IPR014729">
    <property type="entry name" value="Rossmann-like_a/b/a_fold"/>
</dbReference>
<reference evidence="10 11" key="1">
    <citation type="submission" date="2020-05" db="EMBL/GenBank/DDBJ databases">
        <title>Complete closed genome sequence of Defluviicoccus vanus.</title>
        <authorList>
            <person name="Bessarab I."/>
            <person name="Arumugam K."/>
            <person name="Maszenan A.M."/>
            <person name="Seviour R.J."/>
            <person name="Williams R.B."/>
        </authorList>
    </citation>
    <scope>NUCLEOTIDE SEQUENCE [LARGE SCALE GENOMIC DNA]</scope>
    <source>
        <strain evidence="10 11">Ben 114</strain>
    </source>
</reference>
<keyword evidence="3 7" id="KW-0547">Nucleotide-binding</keyword>
<evidence type="ECO:0000256" key="6">
    <source>
        <dbReference type="ARBA" id="ARBA00023146"/>
    </source>
</evidence>
<protein>
    <recommendedName>
        <fullName evidence="7">Methionine--tRNA ligase</fullName>
        <ecNumber evidence="7">6.1.1.10</ecNumber>
    </recommendedName>
    <alternativeName>
        <fullName evidence="7">Methionyl-tRNA synthetase</fullName>
        <shortName evidence="7">MetRS</shortName>
    </alternativeName>
</protein>
<evidence type="ECO:0000259" key="9">
    <source>
        <dbReference type="Pfam" id="PF19303"/>
    </source>
</evidence>
<keyword evidence="11" id="KW-1185">Reference proteome</keyword>
<dbReference type="RefSeq" id="WP_190261672.1">
    <property type="nucleotide sequence ID" value="NZ_CP053923.1"/>
</dbReference>
<dbReference type="Gene3D" id="2.170.220.10">
    <property type="match status" value="1"/>
</dbReference>
<dbReference type="AlphaFoldDB" id="A0A7H1MXP3"/>
<dbReference type="NCBIfam" id="NF008900">
    <property type="entry name" value="PRK12267.1"/>
    <property type="match status" value="1"/>
</dbReference>
<dbReference type="KEGG" id="dvn:HQ394_01160"/>
<dbReference type="InterPro" id="IPR023457">
    <property type="entry name" value="Met-tRNA_synth_2"/>
</dbReference>
<dbReference type="NCBIfam" id="TIGR00398">
    <property type="entry name" value="metG"/>
    <property type="match status" value="1"/>
</dbReference>
<feature type="domain" description="Methionyl/Leucyl tRNA synthetase" evidence="8">
    <location>
        <begin position="7"/>
        <end position="366"/>
    </location>
</feature>
<dbReference type="GO" id="GO:0005524">
    <property type="term" value="F:ATP binding"/>
    <property type="evidence" value="ECO:0007669"/>
    <property type="project" value="UniProtKB-UniRule"/>
</dbReference>
<dbReference type="Pfam" id="PF09334">
    <property type="entry name" value="tRNA-synt_1g"/>
    <property type="match status" value="1"/>
</dbReference>
<dbReference type="FunFam" id="2.170.220.10:FF:000002">
    <property type="entry name" value="Methionine--tRNA ligase"/>
    <property type="match status" value="1"/>
</dbReference>
<evidence type="ECO:0000256" key="1">
    <source>
        <dbReference type="ARBA" id="ARBA00003314"/>
    </source>
</evidence>
<dbReference type="Gene3D" id="1.10.730.10">
    <property type="entry name" value="Isoleucyl-tRNA Synthetase, Domain 1"/>
    <property type="match status" value="1"/>
</dbReference>
<comment type="similarity">
    <text evidence="7">Belongs to the class-I aminoacyl-tRNA synthetase family. MetG type 2B subfamily.</text>
</comment>
<dbReference type="InterPro" id="IPR015413">
    <property type="entry name" value="Methionyl/Leucyl_tRNA_Synth"/>
</dbReference>
<dbReference type="Gene3D" id="3.40.50.620">
    <property type="entry name" value="HUPs"/>
    <property type="match status" value="1"/>
</dbReference>
<evidence type="ECO:0000313" key="11">
    <source>
        <dbReference type="Proteomes" id="UP000516369"/>
    </source>
</evidence>
<evidence type="ECO:0000256" key="5">
    <source>
        <dbReference type="ARBA" id="ARBA00022917"/>
    </source>
</evidence>
<comment type="subunit">
    <text evidence="7">Monomer.</text>
</comment>
<comment type="catalytic activity">
    <reaction evidence="7">
        <text>tRNA(Met) + L-methionine + ATP = L-methionyl-tRNA(Met) + AMP + diphosphate</text>
        <dbReference type="Rhea" id="RHEA:13481"/>
        <dbReference type="Rhea" id="RHEA-COMP:9667"/>
        <dbReference type="Rhea" id="RHEA-COMP:9698"/>
        <dbReference type="ChEBI" id="CHEBI:30616"/>
        <dbReference type="ChEBI" id="CHEBI:33019"/>
        <dbReference type="ChEBI" id="CHEBI:57844"/>
        <dbReference type="ChEBI" id="CHEBI:78442"/>
        <dbReference type="ChEBI" id="CHEBI:78530"/>
        <dbReference type="ChEBI" id="CHEBI:456215"/>
        <dbReference type="EC" id="6.1.1.10"/>
    </reaction>
</comment>
<proteinExistence type="inferred from homology"/>
<keyword evidence="5 7" id="KW-0648">Protein biosynthesis</keyword>
<evidence type="ECO:0000256" key="7">
    <source>
        <dbReference type="HAMAP-Rule" id="MF_01228"/>
    </source>
</evidence>
<dbReference type="SUPFAM" id="SSF47323">
    <property type="entry name" value="Anticodon-binding domain of a subclass of class I aminoacyl-tRNA synthetases"/>
    <property type="match status" value="1"/>
</dbReference>
<keyword evidence="4 7" id="KW-0067">ATP-binding</keyword>
<dbReference type="GO" id="GO:0004825">
    <property type="term" value="F:methionine-tRNA ligase activity"/>
    <property type="evidence" value="ECO:0007669"/>
    <property type="project" value="UniProtKB-UniRule"/>
</dbReference>
<accession>A0A7H1MXP3</accession>
<evidence type="ECO:0000313" key="10">
    <source>
        <dbReference type="EMBL" id="QNT68229.1"/>
    </source>
</evidence>
<dbReference type="PRINTS" id="PR01041">
    <property type="entry name" value="TRNASYNTHMET"/>
</dbReference>
<dbReference type="HAMAP" id="MF_01228">
    <property type="entry name" value="Met_tRNA_synth_type2"/>
    <property type="match status" value="1"/>
</dbReference>
<comment type="subcellular location">
    <subcellularLocation>
        <location evidence="7">Cytoplasm</location>
    </subcellularLocation>
</comment>
<dbReference type="EMBL" id="CP053923">
    <property type="protein sequence ID" value="QNT68229.1"/>
    <property type="molecule type" value="Genomic_DNA"/>
</dbReference>
<feature type="domain" description="Methionyl-tRNA synthetase anticodon-binding" evidence="9">
    <location>
        <begin position="377"/>
        <end position="522"/>
    </location>
</feature>
<feature type="short sequence motif" description="'HIGH' region" evidence="7">
    <location>
        <begin position="14"/>
        <end position="24"/>
    </location>
</feature>
<dbReference type="Proteomes" id="UP000516369">
    <property type="component" value="Chromosome"/>
</dbReference>
<keyword evidence="6 7" id="KW-0030">Aminoacyl-tRNA synthetase</keyword>
<dbReference type="InterPro" id="IPR014758">
    <property type="entry name" value="Met-tRNA_synth"/>
</dbReference>
<comment type="caution">
    <text evidence="7">Lacks conserved residue(s) required for the propagation of feature annotation.</text>
</comment>
<keyword evidence="7" id="KW-0963">Cytoplasm</keyword>
<keyword evidence="2 7" id="KW-0436">Ligase</keyword>
<dbReference type="Pfam" id="PF19303">
    <property type="entry name" value="Anticodon_3"/>
    <property type="match status" value="1"/>
</dbReference>
<name>A0A7H1MXP3_9PROT</name>
<dbReference type="EC" id="6.1.1.10" evidence="7"/>
<dbReference type="CDD" id="cd00814">
    <property type="entry name" value="MetRS_core"/>
    <property type="match status" value="1"/>
</dbReference>
<evidence type="ECO:0000259" key="8">
    <source>
        <dbReference type="Pfam" id="PF09334"/>
    </source>
</evidence>
<dbReference type="InterPro" id="IPR041872">
    <property type="entry name" value="Anticodon_Met"/>
</dbReference>
<evidence type="ECO:0000256" key="3">
    <source>
        <dbReference type="ARBA" id="ARBA00022741"/>
    </source>
</evidence>
<dbReference type="InterPro" id="IPR009080">
    <property type="entry name" value="tRNAsynth_Ia_anticodon-bd"/>
</dbReference>
<evidence type="ECO:0000256" key="2">
    <source>
        <dbReference type="ARBA" id="ARBA00022598"/>
    </source>
</evidence>
<dbReference type="PANTHER" id="PTHR43326">
    <property type="entry name" value="METHIONYL-TRNA SYNTHETASE"/>
    <property type="match status" value="1"/>
</dbReference>
<feature type="short sequence motif" description="'KMSKS' region" evidence="7">
    <location>
        <begin position="302"/>
        <end position="306"/>
    </location>
</feature>
<gene>
    <name evidence="7" type="primary">metG</name>
    <name evidence="10" type="ORF">HQ394_01160</name>
</gene>
<organism evidence="10 11">
    <name type="scientific">Defluviicoccus vanus</name>
    <dbReference type="NCBI Taxonomy" id="111831"/>
    <lineage>
        <taxon>Bacteria</taxon>
        <taxon>Pseudomonadati</taxon>
        <taxon>Pseudomonadota</taxon>
        <taxon>Alphaproteobacteria</taxon>
        <taxon>Rhodospirillales</taxon>
        <taxon>Rhodospirillaceae</taxon>
        <taxon>Defluviicoccus</taxon>
    </lineage>
</organism>
<dbReference type="SUPFAM" id="SSF52374">
    <property type="entry name" value="Nucleotidylyl transferase"/>
    <property type="match status" value="1"/>
</dbReference>
<sequence>MVGQTAYYLTTPIYYVNDVPHIGHMYTTLACDVLARFKRLDGFEVKFLTGTDEHGQKVQKAAAVAGISPQEFTDRVSGNFRDLAVSMGFSNDDFIRTTEARHKQALAALWARLAERDQIYLGSYAGWYAVRDEAFYAESELTKAADGTRLAPSGAPVEWVEEPSYFFRLSAWQEPLLRYYEENPDFIAPESRRNEVVSFVRGGLQDLSVSRTTFDWGVPVPGDPAHVMYVWLDALTNYITAVGYPDTDAEQYRRFWPADLHMVGKDILRFHTVYWPAFLMAAGLAPPKRVFAHGWWTNEGQKISKSLGNVIDPRQLVERYGLDAVRYFMLREVPFGSDGDFSHRAMVGRINGDLANDLGNLAQRVLSMVAKNCTGKVPQPGPLSADDQALLGQAGTLIDRLRGHFDRQQFHIALVDIWQVVSAANGYVDHQAPWALRKSDPPRMATVLWVLAEVLRHLGILVQPFVPQAAGRLLDQLAVASERRSFAALTAADALAAGTPLPPPQGIFPRYVDVESEEGAARVGR</sequence>
<dbReference type="InterPro" id="IPR033911">
    <property type="entry name" value="MetRS_core"/>
</dbReference>
<dbReference type="CDD" id="cd07957">
    <property type="entry name" value="Anticodon_Ia_Met"/>
    <property type="match status" value="1"/>
</dbReference>